<dbReference type="EMBL" id="AP011796">
    <property type="protein sequence ID" value="BAJ47026.1"/>
    <property type="molecule type" value="Genomic_DNA"/>
</dbReference>
<keyword evidence="13" id="KW-0808">Transferase</keyword>
<dbReference type="GO" id="GO:0005737">
    <property type="term" value="C:cytoplasm"/>
    <property type="evidence" value="ECO:0007669"/>
    <property type="project" value="UniProtKB-SubCell"/>
</dbReference>
<dbReference type="InterPro" id="IPR010139">
    <property type="entry name" value="Imidazole-glycPsynth_HisH"/>
</dbReference>
<keyword evidence="10" id="KW-0963">Cytoplasm</keyword>
<evidence type="ECO:0000313" key="13">
    <source>
        <dbReference type="EMBL" id="BAJ47026.1"/>
    </source>
</evidence>
<dbReference type="GO" id="GO:0016829">
    <property type="term" value="F:lyase activity"/>
    <property type="evidence" value="ECO:0007669"/>
    <property type="project" value="UniProtKB-KW"/>
</dbReference>
<dbReference type="Gene3D" id="3.40.50.880">
    <property type="match status" value="1"/>
</dbReference>
<dbReference type="AlphaFoldDB" id="E6N407"/>
<evidence type="ECO:0000256" key="8">
    <source>
        <dbReference type="ARBA" id="ARBA00047838"/>
    </source>
</evidence>
<dbReference type="GO" id="GO:0000107">
    <property type="term" value="F:imidazoleglycerol-phosphate synthase activity"/>
    <property type="evidence" value="ECO:0007669"/>
    <property type="project" value="UniProtKB-UniRule"/>
</dbReference>
<accession>E6N407</accession>
<dbReference type="GO" id="GO:0004359">
    <property type="term" value="F:glutaminase activity"/>
    <property type="evidence" value="ECO:0007669"/>
    <property type="project" value="UniProtKB-EC"/>
</dbReference>
<evidence type="ECO:0000256" key="10">
    <source>
        <dbReference type="HAMAP-Rule" id="MF_00278"/>
    </source>
</evidence>
<dbReference type="Proteomes" id="UP000008120">
    <property type="component" value="Chromosome"/>
</dbReference>
<name>E6N407_CALS0</name>
<evidence type="ECO:0000256" key="7">
    <source>
        <dbReference type="ARBA" id="ARBA00023239"/>
    </source>
</evidence>
<keyword evidence="6 10" id="KW-0368">Histidine biosynthesis</keyword>
<evidence type="ECO:0000256" key="4">
    <source>
        <dbReference type="ARBA" id="ARBA00022801"/>
    </source>
</evidence>
<evidence type="ECO:0000313" key="14">
    <source>
        <dbReference type="Proteomes" id="UP000008120"/>
    </source>
</evidence>
<dbReference type="InterPro" id="IPR029062">
    <property type="entry name" value="Class_I_gatase-like"/>
</dbReference>
<evidence type="ECO:0000256" key="9">
    <source>
        <dbReference type="ARBA" id="ARBA00049534"/>
    </source>
</evidence>
<comment type="catalytic activity">
    <reaction evidence="8 10">
        <text>5-[(5-phospho-1-deoxy-D-ribulos-1-ylimino)methylamino]-1-(5-phospho-beta-D-ribosyl)imidazole-4-carboxamide + L-glutamine = D-erythro-1-(imidazol-4-yl)glycerol 3-phosphate + 5-amino-1-(5-phospho-beta-D-ribosyl)imidazole-4-carboxamide + L-glutamate + H(+)</text>
        <dbReference type="Rhea" id="RHEA:24793"/>
        <dbReference type="ChEBI" id="CHEBI:15378"/>
        <dbReference type="ChEBI" id="CHEBI:29985"/>
        <dbReference type="ChEBI" id="CHEBI:58278"/>
        <dbReference type="ChEBI" id="CHEBI:58359"/>
        <dbReference type="ChEBI" id="CHEBI:58475"/>
        <dbReference type="ChEBI" id="CHEBI:58525"/>
        <dbReference type="EC" id="4.3.2.10"/>
    </reaction>
</comment>
<evidence type="ECO:0000256" key="2">
    <source>
        <dbReference type="ARBA" id="ARBA00011152"/>
    </source>
</evidence>
<dbReference type="Pfam" id="PF00117">
    <property type="entry name" value="GATase"/>
    <property type="match status" value="1"/>
</dbReference>
<protein>
    <recommendedName>
        <fullName evidence="10">Imidazole glycerol phosphate synthase subunit HisH</fullName>
        <ecNumber evidence="10">4.3.2.10</ecNumber>
    </recommendedName>
    <alternativeName>
        <fullName evidence="10">IGP synthase glutaminase subunit</fullName>
        <ecNumber evidence="10">3.5.1.2</ecNumber>
    </alternativeName>
    <alternativeName>
        <fullName evidence="10">IGP synthase subunit HisH</fullName>
    </alternativeName>
    <alternativeName>
        <fullName evidence="10">ImGP synthase subunit HisH</fullName>
        <shortName evidence="10">IGPS subunit HisH</shortName>
    </alternativeName>
</protein>
<evidence type="ECO:0000256" key="6">
    <source>
        <dbReference type="ARBA" id="ARBA00023102"/>
    </source>
</evidence>
<evidence type="ECO:0000256" key="5">
    <source>
        <dbReference type="ARBA" id="ARBA00022962"/>
    </source>
</evidence>
<dbReference type="InterPro" id="IPR017926">
    <property type="entry name" value="GATASE"/>
</dbReference>
<dbReference type="EC" id="4.3.2.10" evidence="10"/>
<dbReference type="CDD" id="cd01748">
    <property type="entry name" value="GATase1_IGP_Synthase"/>
    <property type="match status" value="1"/>
</dbReference>
<comment type="catalytic activity">
    <reaction evidence="9 10">
        <text>L-glutamine + H2O = L-glutamate + NH4(+)</text>
        <dbReference type="Rhea" id="RHEA:15889"/>
        <dbReference type="ChEBI" id="CHEBI:15377"/>
        <dbReference type="ChEBI" id="CHEBI:28938"/>
        <dbReference type="ChEBI" id="CHEBI:29985"/>
        <dbReference type="ChEBI" id="CHEBI:58359"/>
        <dbReference type="EC" id="3.5.1.2"/>
    </reaction>
</comment>
<dbReference type="NCBIfam" id="TIGR01855">
    <property type="entry name" value="IMP_synth_hisH"/>
    <property type="match status" value="1"/>
</dbReference>
<evidence type="ECO:0000256" key="11">
    <source>
        <dbReference type="PIRSR" id="PIRSR000495-1"/>
    </source>
</evidence>
<evidence type="ECO:0000256" key="3">
    <source>
        <dbReference type="ARBA" id="ARBA00022605"/>
    </source>
</evidence>
<reference evidence="13 14" key="1">
    <citation type="journal article" date="2005" name="Environ. Microbiol.">
        <title>Genetic and functional properties of uncultivated thermophilic crenarchaeotes from a subsurface gold mine as revealed by analysis of genome fragments.</title>
        <authorList>
            <person name="Nunoura T."/>
            <person name="Hirayama H."/>
            <person name="Takami H."/>
            <person name="Oida H."/>
            <person name="Nishi S."/>
            <person name="Shimamura S."/>
            <person name="Suzuki Y."/>
            <person name="Inagaki F."/>
            <person name="Takai K."/>
            <person name="Nealson K.H."/>
            <person name="Horikoshi K."/>
        </authorList>
    </citation>
    <scope>NUCLEOTIDE SEQUENCE [LARGE SCALE GENOMIC DNA]</scope>
</reference>
<gene>
    <name evidence="10" type="primary">hisH</name>
    <name evidence="13" type="ORF">HGMM_F55C09C22</name>
</gene>
<keyword evidence="3 10" id="KW-0028">Amino-acid biosynthesis</keyword>
<feature type="active site" evidence="10 11">
    <location>
        <position position="181"/>
    </location>
</feature>
<dbReference type="PIRSF" id="PIRSF000495">
    <property type="entry name" value="Amidotransf_hisH"/>
    <property type="match status" value="1"/>
</dbReference>
<comment type="subunit">
    <text evidence="2 10">Heterodimer of HisH and HisF.</text>
</comment>
<evidence type="ECO:0000256" key="1">
    <source>
        <dbReference type="ARBA" id="ARBA00005091"/>
    </source>
</evidence>
<dbReference type="UniPathway" id="UPA00031">
    <property type="reaction ID" value="UER00010"/>
</dbReference>
<dbReference type="HAMAP" id="MF_00278">
    <property type="entry name" value="HisH"/>
    <property type="match status" value="1"/>
</dbReference>
<dbReference type="PANTHER" id="PTHR42701:SF1">
    <property type="entry name" value="IMIDAZOLE GLYCEROL PHOSPHATE SYNTHASE SUBUNIT HISH"/>
    <property type="match status" value="1"/>
</dbReference>
<keyword evidence="7 10" id="KW-0456">Lyase</keyword>
<sequence length="200" mass="21836">MVGLRALVLHYGVGNVFSVSHALKRLGLEAVVSEKLVKEIDCMVLPGVGSFSAAAERIAPMRDEIVDMVREGVPTLGICLGMQLFFEESEEGPGRGLGVFGGRVVMLPPSVKRPHMGWSMLHVKRESPLLDNVGHPWVYFNHSYHPKPSNPQLVLAEANHGIDFPAVVGFGTVYGTQFHPEKSSVAGEKILRNFVKIVRG</sequence>
<comment type="function">
    <text evidence="10">IGPS catalyzes the conversion of PRFAR and glutamine to IGP, AICAR and glutamate. The HisH subunit catalyzes the hydrolysis of glutamine to glutamate and ammonia as part of the synthesis of IGP and AICAR. The resulting ammonia molecule is channeled to the active site of HisF.</text>
</comment>
<dbReference type="SUPFAM" id="SSF52317">
    <property type="entry name" value="Class I glutamine amidotransferase-like"/>
    <property type="match status" value="1"/>
</dbReference>
<proteinExistence type="inferred from homology"/>
<organism evidence="13 14">
    <name type="scientific">Caldiarchaeum subterraneum</name>
    <dbReference type="NCBI Taxonomy" id="311458"/>
    <lineage>
        <taxon>Archaea</taxon>
        <taxon>Nitrososphaerota</taxon>
        <taxon>Candidatus Caldarchaeales</taxon>
        <taxon>Candidatus Caldarchaeaceae</taxon>
        <taxon>Candidatus Caldarchaeum</taxon>
    </lineage>
</organism>
<feature type="active site" description="Nucleophile" evidence="10 11">
    <location>
        <position position="79"/>
    </location>
</feature>
<keyword evidence="4 10" id="KW-0378">Hydrolase</keyword>
<dbReference type="PANTHER" id="PTHR42701">
    <property type="entry name" value="IMIDAZOLE GLYCEROL PHOSPHATE SYNTHASE SUBUNIT HISH"/>
    <property type="match status" value="1"/>
</dbReference>
<evidence type="ECO:0000259" key="12">
    <source>
        <dbReference type="Pfam" id="PF00117"/>
    </source>
</evidence>
<comment type="pathway">
    <text evidence="1 10">Amino-acid biosynthesis; L-histidine biosynthesis; L-histidine from 5-phospho-alpha-D-ribose 1-diphosphate: step 5/9.</text>
</comment>
<dbReference type="PROSITE" id="PS51273">
    <property type="entry name" value="GATASE_TYPE_1"/>
    <property type="match status" value="1"/>
</dbReference>
<dbReference type="EC" id="3.5.1.2" evidence="10"/>
<feature type="domain" description="Glutamine amidotransferase" evidence="12">
    <location>
        <begin position="13"/>
        <end position="196"/>
    </location>
</feature>
<feature type="active site" evidence="10 11">
    <location>
        <position position="179"/>
    </location>
</feature>
<reference evidence="13 14" key="2">
    <citation type="journal article" date="2011" name="Nucleic Acids Res.">
        <title>Insights into the evolution of Archaea and eukaryotic protein modifier systems revealed by the genome of a novel archaeal group.</title>
        <authorList>
            <person name="Nunoura T."/>
            <person name="Takaki Y."/>
            <person name="Kakuta J."/>
            <person name="Nishi S."/>
            <person name="Sugahara J."/>
            <person name="Kazama H."/>
            <person name="Chee G."/>
            <person name="Hattori M."/>
            <person name="Kanai A."/>
            <person name="Atomi H."/>
            <person name="Takai K."/>
            <person name="Takami H."/>
        </authorList>
    </citation>
    <scope>NUCLEOTIDE SEQUENCE [LARGE SCALE GENOMIC DNA]</scope>
</reference>
<dbReference type="GO" id="GO:0000105">
    <property type="term" value="P:L-histidine biosynthetic process"/>
    <property type="evidence" value="ECO:0007669"/>
    <property type="project" value="UniProtKB-UniRule"/>
</dbReference>
<keyword evidence="5 10" id="KW-0315">Glutamine amidotransferase</keyword>
<comment type="subcellular location">
    <subcellularLocation>
        <location evidence="10">Cytoplasm</location>
    </subcellularLocation>
</comment>